<evidence type="ECO:0000259" key="7">
    <source>
        <dbReference type="Pfam" id="PF04542"/>
    </source>
</evidence>
<comment type="caution">
    <text evidence="9">The sequence shown here is derived from an EMBL/GenBank/DDBJ whole genome shotgun (WGS) entry which is preliminary data.</text>
</comment>
<dbReference type="InterPro" id="IPR014325">
    <property type="entry name" value="RNA_pol_sigma-E_actinobac"/>
</dbReference>
<feature type="compositionally biased region" description="Basic and acidic residues" evidence="6">
    <location>
        <begin position="184"/>
        <end position="212"/>
    </location>
</feature>
<dbReference type="NCBIfam" id="TIGR02937">
    <property type="entry name" value="sigma70-ECF"/>
    <property type="match status" value="1"/>
</dbReference>
<dbReference type="NCBIfam" id="TIGR02983">
    <property type="entry name" value="SigE-fam_strep"/>
    <property type="match status" value="1"/>
</dbReference>
<dbReference type="Gene3D" id="1.10.10.10">
    <property type="entry name" value="Winged helix-like DNA-binding domain superfamily/Winged helix DNA-binding domain"/>
    <property type="match status" value="1"/>
</dbReference>
<dbReference type="Gene3D" id="1.10.1740.10">
    <property type="match status" value="1"/>
</dbReference>
<evidence type="ECO:0000313" key="10">
    <source>
        <dbReference type="Proteomes" id="UP001344658"/>
    </source>
</evidence>
<organism evidence="9 10">
    <name type="scientific">Actinacidiphila polyblastidii</name>
    <dbReference type="NCBI Taxonomy" id="3110430"/>
    <lineage>
        <taxon>Bacteria</taxon>
        <taxon>Bacillati</taxon>
        <taxon>Actinomycetota</taxon>
        <taxon>Actinomycetes</taxon>
        <taxon>Kitasatosporales</taxon>
        <taxon>Streptomycetaceae</taxon>
        <taxon>Actinacidiphila</taxon>
    </lineage>
</organism>
<protein>
    <submittedName>
        <fullName evidence="9">SigE family RNA polymerase sigma factor</fullName>
    </submittedName>
</protein>
<keyword evidence="10" id="KW-1185">Reference proteome</keyword>
<dbReference type="SUPFAM" id="SSF88946">
    <property type="entry name" value="Sigma2 domain of RNA polymerase sigma factors"/>
    <property type="match status" value="1"/>
</dbReference>
<dbReference type="RefSeq" id="WP_330792596.1">
    <property type="nucleotide sequence ID" value="NZ_JAZEWV010000001.1"/>
</dbReference>
<dbReference type="CDD" id="cd06171">
    <property type="entry name" value="Sigma70_r4"/>
    <property type="match status" value="1"/>
</dbReference>
<dbReference type="InterPro" id="IPR014284">
    <property type="entry name" value="RNA_pol_sigma-70_dom"/>
</dbReference>
<keyword evidence="5" id="KW-0804">Transcription</keyword>
<comment type="similarity">
    <text evidence="1">Belongs to the sigma-70 factor family. ECF subfamily.</text>
</comment>
<dbReference type="InterPro" id="IPR013325">
    <property type="entry name" value="RNA_pol_sigma_r2"/>
</dbReference>
<keyword evidence="3" id="KW-0731">Sigma factor</keyword>
<dbReference type="Pfam" id="PF08281">
    <property type="entry name" value="Sigma70_r4_2"/>
    <property type="match status" value="1"/>
</dbReference>
<evidence type="ECO:0000256" key="6">
    <source>
        <dbReference type="SAM" id="MobiDB-lite"/>
    </source>
</evidence>
<feature type="domain" description="RNA polymerase sigma factor 70 region 4 type 2" evidence="8">
    <location>
        <begin position="106"/>
        <end position="158"/>
    </location>
</feature>
<evidence type="ECO:0000256" key="2">
    <source>
        <dbReference type="ARBA" id="ARBA00023015"/>
    </source>
</evidence>
<dbReference type="SUPFAM" id="SSF88659">
    <property type="entry name" value="Sigma3 and sigma4 domains of RNA polymerase sigma factors"/>
    <property type="match status" value="1"/>
</dbReference>
<evidence type="ECO:0000256" key="4">
    <source>
        <dbReference type="ARBA" id="ARBA00023125"/>
    </source>
</evidence>
<dbReference type="InterPro" id="IPR007627">
    <property type="entry name" value="RNA_pol_sigma70_r2"/>
</dbReference>
<evidence type="ECO:0000313" key="9">
    <source>
        <dbReference type="EMBL" id="MEE4540714.1"/>
    </source>
</evidence>
<gene>
    <name evidence="9" type="ORF">V2S66_01875</name>
</gene>
<proteinExistence type="inferred from homology"/>
<keyword evidence="4" id="KW-0238">DNA-binding</keyword>
<dbReference type="EMBL" id="JAZEWV010000001">
    <property type="protein sequence ID" value="MEE4540714.1"/>
    <property type="molecule type" value="Genomic_DNA"/>
</dbReference>
<accession>A0ABU7P4I3</accession>
<dbReference type="InterPro" id="IPR013249">
    <property type="entry name" value="RNA_pol_sigma70_r4_t2"/>
</dbReference>
<dbReference type="InterPro" id="IPR013324">
    <property type="entry name" value="RNA_pol_sigma_r3/r4-like"/>
</dbReference>
<dbReference type="InterPro" id="IPR039425">
    <property type="entry name" value="RNA_pol_sigma-70-like"/>
</dbReference>
<reference evidence="9 10" key="1">
    <citation type="submission" date="2023-12" db="EMBL/GenBank/DDBJ databases">
        <title>Streptomyces sp. V4-01.</title>
        <authorList>
            <person name="Somphong A."/>
            <person name="Phongsopitanun W."/>
        </authorList>
    </citation>
    <scope>NUCLEOTIDE SEQUENCE [LARGE SCALE GENOMIC DNA]</scope>
    <source>
        <strain evidence="9 10">V4-01</strain>
    </source>
</reference>
<evidence type="ECO:0000256" key="3">
    <source>
        <dbReference type="ARBA" id="ARBA00023082"/>
    </source>
</evidence>
<dbReference type="InterPro" id="IPR036388">
    <property type="entry name" value="WH-like_DNA-bd_sf"/>
</dbReference>
<feature type="domain" description="RNA polymerase sigma-70 region 2" evidence="7">
    <location>
        <begin position="18"/>
        <end position="83"/>
    </location>
</feature>
<keyword evidence="2" id="KW-0805">Transcription regulation</keyword>
<evidence type="ECO:0000256" key="5">
    <source>
        <dbReference type="ARBA" id="ARBA00023163"/>
    </source>
</evidence>
<evidence type="ECO:0000259" key="8">
    <source>
        <dbReference type="Pfam" id="PF08281"/>
    </source>
</evidence>
<name>A0ABU7P4I3_9ACTN</name>
<dbReference type="PANTHER" id="PTHR43133">
    <property type="entry name" value="RNA POLYMERASE ECF-TYPE SIGMA FACTO"/>
    <property type="match status" value="1"/>
</dbReference>
<dbReference type="PANTHER" id="PTHR43133:SF50">
    <property type="entry name" value="ECF RNA POLYMERASE SIGMA FACTOR SIGM"/>
    <property type="match status" value="1"/>
</dbReference>
<sequence>MGHSTDGAGPAADFDQFYAATAKRMVAVVYAVTGDLGEAEDAVQEAYARAWQRWARLTEEGDPTPWVRTVALRLAVSTWRKARNRMRAHFRHGPPQDAPALAPDRVALVAALRALGDDQRTAVVMHHLLDLPVEEIARETGVSSAAVRTRLSRGRKALGACLRDEPEDPDEQGPGPAARPGGHRPGDTRSDRSSDHTALRRRVRIEEVPLHG</sequence>
<evidence type="ECO:0000256" key="1">
    <source>
        <dbReference type="ARBA" id="ARBA00010641"/>
    </source>
</evidence>
<feature type="region of interest" description="Disordered" evidence="6">
    <location>
        <begin position="160"/>
        <end position="212"/>
    </location>
</feature>
<dbReference type="Pfam" id="PF04542">
    <property type="entry name" value="Sigma70_r2"/>
    <property type="match status" value="1"/>
</dbReference>
<dbReference type="Proteomes" id="UP001344658">
    <property type="component" value="Unassembled WGS sequence"/>
</dbReference>